<dbReference type="GO" id="GO:0005840">
    <property type="term" value="C:ribosome"/>
    <property type="evidence" value="ECO:0007669"/>
    <property type="project" value="UniProtKB-KW"/>
</dbReference>
<accession>A0A0D3C2R7</accession>
<dbReference type="eggNOG" id="KOG1767">
    <property type="taxonomic scope" value="Eukaryota"/>
</dbReference>
<proteinExistence type="inferred from homology"/>
<dbReference type="Gene3D" id="1.10.10.10">
    <property type="entry name" value="Winged helix-like DNA-binding domain superfamily/Winged helix DNA-binding domain"/>
    <property type="match status" value="1"/>
</dbReference>
<reference evidence="5 6" key="1">
    <citation type="journal article" date="2014" name="Genome Biol.">
        <title>Transcriptome and methylome profiling reveals relics of genome dominance in the mesopolyploid Brassica oleracea.</title>
        <authorList>
            <person name="Parkin I.A."/>
            <person name="Koh C."/>
            <person name="Tang H."/>
            <person name="Robinson S.J."/>
            <person name="Kagale S."/>
            <person name="Clarke W.E."/>
            <person name="Town C.D."/>
            <person name="Nixon J."/>
            <person name="Krishnakumar V."/>
            <person name="Bidwell S.L."/>
            <person name="Denoeud F."/>
            <person name="Belcram H."/>
            <person name="Links M.G."/>
            <person name="Just J."/>
            <person name="Clarke C."/>
            <person name="Bender T."/>
            <person name="Huebert T."/>
            <person name="Mason A.S."/>
            <person name="Pires J.C."/>
            <person name="Barker G."/>
            <person name="Moore J."/>
            <person name="Walley P.G."/>
            <person name="Manoli S."/>
            <person name="Batley J."/>
            <person name="Edwards D."/>
            <person name="Nelson M.N."/>
            <person name="Wang X."/>
            <person name="Paterson A.H."/>
            <person name="King G."/>
            <person name="Bancroft I."/>
            <person name="Chalhoub B."/>
            <person name="Sharpe A.G."/>
        </authorList>
    </citation>
    <scope>NUCLEOTIDE SEQUENCE</scope>
    <source>
        <strain evidence="5 6">cv. TO1000</strain>
    </source>
</reference>
<comment type="similarity">
    <text evidence="1 4">Belongs to the eukaryotic ribosomal protein eS25 family.</text>
</comment>
<name>A0A0D3C2R7_BRAOL</name>
<organism evidence="5 6">
    <name type="scientific">Brassica oleracea var. oleracea</name>
    <dbReference type="NCBI Taxonomy" id="109376"/>
    <lineage>
        <taxon>Eukaryota</taxon>
        <taxon>Viridiplantae</taxon>
        <taxon>Streptophyta</taxon>
        <taxon>Embryophyta</taxon>
        <taxon>Tracheophyta</taxon>
        <taxon>Spermatophyta</taxon>
        <taxon>Magnoliopsida</taxon>
        <taxon>eudicotyledons</taxon>
        <taxon>Gunneridae</taxon>
        <taxon>Pentapetalae</taxon>
        <taxon>rosids</taxon>
        <taxon>malvids</taxon>
        <taxon>Brassicales</taxon>
        <taxon>Brassicaceae</taxon>
        <taxon>Brassiceae</taxon>
        <taxon>Brassica</taxon>
    </lineage>
</organism>
<evidence type="ECO:0000313" key="5">
    <source>
        <dbReference type="EnsemblPlants" id="Bo4g167950.1"/>
    </source>
</evidence>
<protein>
    <recommendedName>
        <fullName evidence="4">40S ribosomal protein S25</fullName>
    </recommendedName>
</protein>
<dbReference type="HOGENOM" id="CLU_1878292_0_0_1"/>
<dbReference type="Gramene" id="Bo4g167950.1">
    <property type="protein sequence ID" value="Bo4g167950.1"/>
    <property type="gene ID" value="Bo4g167950"/>
</dbReference>
<dbReference type="GO" id="GO:1990904">
    <property type="term" value="C:ribonucleoprotein complex"/>
    <property type="evidence" value="ECO:0007669"/>
    <property type="project" value="UniProtKB-KW"/>
</dbReference>
<dbReference type="EnsemblPlants" id="Bo4g167950.1">
    <property type="protein sequence ID" value="Bo4g167950.1"/>
    <property type="gene ID" value="Bo4g167950"/>
</dbReference>
<dbReference type="Proteomes" id="UP000032141">
    <property type="component" value="Chromosome C4"/>
</dbReference>
<dbReference type="Pfam" id="PF03297">
    <property type="entry name" value="Ribosomal_S25"/>
    <property type="match status" value="1"/>
</dbReference>
<keyword evidence="6" id="KW-1185">Reference proteome</keyword>
<keyword evidence="3 4" id="KW-0687">Ribonucleoprotein</keyword>
<evidence type="ECO:0000256" key="2">
    <source>
        <dbReference type="ARBA" id="ARBA00022980"/>
    </source>
</evidence>
<dbReference type="InterPro" id="IPR036388">
    <property type="entry name" value="WH-like_DNA-bd_sf"/>
</dbReference>
<evidence type="ECO:0000256" key="1">
    <source>
        <dbReference type="ARBA" id="ARBA00009106"/>
    </source>
</evidence>
<evidence type="ECO:0000256" key="4">
    <source>
        <dbReference type="RuleBase" id="RU366057"/>
    </source>
</evidence>
<evidence type="ECO:0000256" key="3">
    <source>
        <dbReference type="ARBA" id="ARBA00023274"/>
    </source>
</evidence>
<keyword evidence="2 4" id="KW-0689">Ribosomal protein</keyword>
<dbReference type="PANTHER" id="PTHR12850">
    <property type="entry name" value="40S RIBOSOMAL PROTEIN S25"/>
    <property type="match status" value="1"/>
</dbReference>
<evidence type="ECO:0000313" key="6">
    <source>
        <dbReference type="Proteomes" id="UP000032141"/>
    </source>
</evidence>
<reference evidence="5" key="2">
    <citation type="submission" date="2015-03" db="UniProtKB">
        <authorList>
            <consortium name="EnsemblPlants"/>
        </authorList>
    </citation>
    <scope>IDENTIFICATION</scope>
</reference>
<sequence length="137" mass="15720">MAMTKVFFFDLKAGQCSSVVEARLLRFWQAKNVKRGGELMWMDLLMVDFNSTMMQVTIGAGRLPQFRDRLHAGTMFFVSGFDVSRCFKLITPYILSDRLRINGSLARKAIRDLMAKGTIRMVSMHSSQQIYTRATHN</sequence>
<dbReference type="STRING" id="109376.A0A0D3C2R7"/>
<dbReference type="eggNOG" id="KOG0987">
    <property type="taxonomic scope" value="Eukaryota"/>
</dbReference>
<dbReference type="AlphaFoldDB" id="A0A0D3C2R7"/>
<dbReference type="InterPro" id="IPR004977">
    <property type="entry name" value="Ribosomal_eS25"/>
</dbReference>